<evidence type="ECO:0000313" key="1">
    <source>
        <dbReference type="EMBL" id="KRM62635.1"/>
    </source>
</evidence>
<comment type="caution">
    <text evidence="1">The sequence shown here is derived from an EMBL/GenBank/DDBJ whole genome shotgun (WGS) entry which is preliminary data.</text>
</comment>
<dbReference type="OrthoDB" id="2326861at2"/>
<accession>A0A0R2AEC0</accession>
<reference evidence="1 2" key="1">
    <citation type="journal article" date="2015" name="Genome Announc.">
        <title>Expanding the biotechnology potential of lactobacilli through comparative genomics of 213 strains and associated genera.</title>
        <authorList>
            <person name="Sun Z."/>
            <person name="Harris H.M."/>
            <person name="McCann A."/>
            <person name="Guo C."/>
            <person name="Argimon S."/>
            <person name="Zhang W."/>
            <person name="Yang X."/>
            <person name="Jeffery I.B."/>
            <person name="Cooney J.C."/>
            <person name="Kagawa T.F."/>
            <person name="Liu W."/>
            <person name="Song Y."/>
            <person name="Salvetti E."/>
            <person name="Wrobel A."/>
            <person name="Rasinkangas P."/>
            <person name="Parkhill J."/>
            <person name="Rea M.C."/>
            <person name="O'Sullivan O."/>
            <person name="Ritari J."/>
            <person name="Douillard F.P."/>
            <person name="Paul Ross R."/>
            <person name="Yang R."/>
            <person name="Briner A.E."/>
            <person name="Felis G.E."/>
            <person name="de Vos W.M."/>
            <person name="Barrangou R."/>
            <person name="Klaenhammer T.R."/>
            <person name="Caufield P.W."/>
            <person name="Cui Y."/>
            <person name="Zhang H."/>
            <person name="O'Toole P.W."/>
        </authorList>
    </citation>
    <scope>NUCLEOTIDE SEQUENCE [LARGE SCALE GENOMIC DNA]</scope>
    <source>
        <strain evidence="1 2">DSM 20634</strain>
    </source>
</reference>
<dbReference type="EMBL" id="AYYY01000005">
    <property type="protein sequence ID" value="KRM62635.1"/>
    <property type="molecule type" value="Genomic_DNA"/>
</dbReference>
<keyword evidence="2" id="KW-1185">Reference proteome</keyword>
<sequence length="111" mass="13046">MQNYQSAIKLVSNQLKQRFDQLLLSETTRPRIQPVVIKRQMPRFQIDLFTRRSLESHFLVKLQLMPTSDMGQVTNVIGHLSLFKDSKILLTTLDNVTYLITPSLIRYIEKR</sequence>
<dbReference type="STRING" id="1423813.FC26_GL002212"/>
<dbReference type="PATRIC" id="fig|1423813.3.peg.2252"/>
<evidence type="ECO:0000313" key="2">
    <source>
        <dbReference type="Proteomes" id="UP000051733"/>
    </source>
</evidence>
<gene>
    <name evidence="1" type="ORF">FC26_GL002212</name>
</gene>
<organism evidence="1 2">
    <name type="scientific">Paucilactobacillus vaccinostercus DSM 20634</name>
    <dbReference type="NCBI Taxonomy" id="1423813"/>
    <lineage>
        <taxon>Bacteria</taxon>
        <taxon>Bacillati</taxon>
        <taxon>Bacillota</taxon>
        <taxon>Bacilli</taxon>
        <taxon>Lactobacillales</taxon>
        <taxon>Lactobacillaceae</taxon>
        <taxon>Paucilactobacillus</taxon>
    </lineage>
</organism>
<dbReference type="AlphaFoldDB" id="A0A0R2AEC0"/>
<dbReference type="Proteomes" id="UP000051733">
    <property type="component" value="Unassembled WGS sequence"/>
</dbReference>
<dbReference type="RefSeq" id="WP_057777323.1">
    <property type="nucleotide sequence ID" value="NZ_AYYY01000005.1"/>
</dbReference>
<protein>
    <submittedName>
        <fullName evidence="1">Uncharacterized protein</fullName>
    </submittedName>
</protein>
<proteinExistence type="predicted"/>
<name>A0A0R2AEC0_9LACO</name>